<accession>A0A3B4TR93</accession>
<keyword evidence="2" id="KW-1185">Reference proteome</keyword>
<organism evidence="1 2">
    <name type="scientific">Seriola dumerili</name>
    <name type="common">Greater amberjack</name>
    <name type="synonym">Caranx dumerili</name>
    <dbReference type="NCBI Taxonomy" id="41447"/>
    <lineage>
        <taxon>Eukaryota</taxon>
        <taxon>Metazoa</taxon>
        <taxon>Chordata</taxon>
        <taxon>Craniata</taxon>
        <taxon>Vertebrata</taxon>
        <taxon>Euteleostomi</taxon>
        <taxon>Actinopterygii</taxon>
        <taxon>Neopterygii</taxon>
        <taxon>Teleostei</taxon>
        <taxon>Neoteleostei</taxon>
        <taxon>Acanthomorphata</taxon>
        <taxon>Carangaria</taxon>
        <taxon>Carangiformes</taxon>
        <taxon>Carangidae</taxon>
        <taxon>Seriola</taxon>
    </lineage>
</organism>
<name>A0A3B4TR93_SERDU</name>
<dbReference type="AlphaFoldDB" id="A0A3B4TR93"/>
<evidence type="ECO:0000313" key="2">
    <source>
        <dbReference type="Proteomes" id="UP000261420"/>
    </source>
</evidence>
<dbReference type="Ensembl" id="ENSSDUT00000008690.1">
    <property type="protein sequence ID" value="ENSSDUP00000008533.1"/>
    <property type="gene ID" value="ENSSDUG00000005873.1"/>
</dbReference>
<protein>
    <submittedName>
        <fullName evidence="1">Uncharacterized protein</fullName>
    </submittedName>
</protein>
<reference evidence="1" key="1">
    <citation type="submission" date="2025-08" db="UniProtKB">
        <authorList>
            <consortium name="Ensembl"/>
        </authorList>
    </citation>
    <scope>IDENTIFICATION</scope>
</reference>
<proteinExistence type="predicted"/>
<sequence>QTMPLAVIRSMVKPTSCTNGTTRKNGGCLAPGVYLSRDLSSIRVTGQRGRTWHDCKYGEVYDTSGLEENCVWDPKRIKINNTIKPSPVSSGMTLDVVHEATCELYELSPLFCLFKCIFL</sequence>
<reference evidence="1" key="2">
    <citation type="submission" date="2025-09" db="UniProtKB">
        <authorList>
            <consortium name="Ensembl"/>
        </authorList>
    </citation>
    <scope>IDENTIFICATION</scope>
</reference>
<evidence type="ECO:0000313" key="1">
    <source>
        <dbReference type="Ensembl" id="ENSSDUP00000008533.1"/>
    </source>
</evidence>
<dbReference type="Proteomes" id="UP000261420">
    <property type="component" value="Unplaced"/>
</dbReference>